<evidence type="ECO:0000313" key="3">
    <source>
        <dbReference type="Proteomes" id="UP000299102"/>
    </source>
</evidence>
<proteinExistence type="predicted"/>
<evidence type="ECO:0000256" key="1">
    <source>
        <dbReference type="SAM" id="MobiDB-lite"/>
    </source>
</evidence>
<reference evidence="2 3" key="1">
    <citation type="journal article" date="2019" name="Commun. Biol.">
        <title>The bagworm genome reveals a unique fibroin gene that provides high tensile strength.</title>
        <authorList>
            <person name="Kono N."/>
            <person name="Nakamura H."/>
            <person name="Ohtoshi R."/>
            <person name="Tomita M."/>
            <person name="Numata K."/>
            <person name="Arakawa K."/>
        </authorList>
    </citation>
    <scope>NUCLEOTIDE SEQUENCE [LARGE SCALE GENOMIC DNA]</scope>
</reference>
<feature type="compositionally biased region" description="Basic and acidic residues" evidence="1">
    <location>
        <begin position="144"/>
        <end position="166"/>
    </location>
</feature>
<dbReference type="EMBL" id="BGZK01000413">
    <property type="protein sequence ID" value="GBP42198.1"/>
    <property type="molecule type" value="Genomic_DNA"/>
</dbReference>
<feature type="region of interest" description="Disordered" evidence="1">
    <location>
        <begin position="138"/>
        <end position="166"/>
    </location>
</feature>
<gene>
    <name evidence="2" type="ORF">EVAR_25824_1</name>
</gene>
<sequence>MQNWIEIRSGEADSRVSGDVFGFTKVRPKVRFGRVSKKKRVLGPNLPKLRPQPKQHSGVLALRSVVFGGKFRPSDEDILPRPRAESCRDWLVFALEIDEHKSEAKLKRYDSQNSVTTFDSGSGNKLVQTTIPNIMQTQASKSSKWPDHHETSRRIDKESLQTRDENESEIMRNMKTRLHESMNRRFAYVKGHPALIPSTLLDPRFKSTSLNSDEVDIAALEIENHLKMWTVDVSDTISENCHLENHSHLVYLEQRLQKKEKGFETPVINLLDT</sequence>
<name>A0A4C1VSW2_EUMVA</name>
<accession>A0A4C1VSW2</accession>
<dbReference type="AlphaFoldDB" id="A0A4C1VSW2"/>
<protein>
    <submittedName>
        <fullName evidence="2">Uncharacterized protein</fullName>
    </submittedName>
</protein>
<comment type="caution">
    <text evidence="2">The sequence shown here is derived from an EMBL/GenBank/DDBJ whole genome shotgun (WGS) entry which is preliminary data.</text>
</comment>
<keyword evidence="3" id="KW-1185">Reference proteome</keyword>
<evidence type="ECO:0000313" key="2">
    <source>
        <dbReference type="EMBL" id="GBP42198.1"/>
    </source>
</evidence>
<dbReference type="Proteomes" id="UP000299102">
    <property type="component" value="Unassembled WGS sequence"/>
</dbReference>
<organism evidence="2 3">
    <name type="scientific">Eumeta variegata</name>
    <name type="common">Bagworm moth</name>
    <name type="synonym">Eumeta japonica</name>
    <dbReference type="NCBI Taxonomy" id="151549"/>
    <lineage>
        <taxon>Eukaryota</taxon>
        <taxon>Metazoa</taxon>
        <taxon>Ecdysozoa</taxon>
        <taxon>Arthropoda</taxon>
        <taxon>Hexapoda</taxon>
        <taxon>Insecta</taxon>
        <taxon>Pterygota</taxon>
        <taxon>Neoptera</taxon>
        <taxon>Endopterygota</taxon>
        <taxon>Lepidoptera</taxon>
        <taxon>Glossata</taxon>
        <taxon>Ditrysia</taxon>
        <taxon>Tineoidea</taxon>
        <taxon>Psychidae</taxon>
        <taxon>Oiketicinae</taxon>
        <taxon>Eumeta</taxon>
    </lineage>
</organism>